<feature type="domain" description="Transposase MuDR plant" evidence="1">
    <location>
        <begin position="136"/>
        <end position="197"/>
    </location>
</feature>
<evidence type="ECO:0000313" key="3">
    <source>
        <dbReference type="Proteomes" id="UP000288805"/>
    </source>
</evidence>
<dbReference type="EMBL" id="QGNW01000101">
    <property type="protein sequence ID" value="RVW97352.1"/>
    <property type="molecule type" value="Genomic_DNA"/>
</dbReference>
<dbReference type="Proteomes" id="UP000288805">
    <property type="component" value="Unassembled WGS sequence"/>
</dbReference>
<protein>
    <recommendedName>
        <fullName evidence="1">Transposase MuDR plant domain-containing protein</fullName>
    </recommendedName>
</protein>
<sequence length="381" mass="43650">MSLVQLFIEQALNHYHLSNEMGHLTRLSTGYTDVDDKNEKDDRDDAIDTDEIHLPNDDENCCKRENIDLVENTSPVASSHGTQVNISNDNLEATFAPVSYHMPPTPQFLNMDEAINCVVSDWTPWKKPTLGNVDGKLSIGQIFPSKSDLQHVVKMFSIKSHQEFTIYRSNTSVLVLKYNKALECQWQLRAMTVKDTGWTEPDAYYRFCMHHLESNFNTKFKDKTLKDFMCRVAMESKVKKIISHMDTIGQINAEARNWLEQILLEKWALSHDGGRRYRIMTTNMSKVFNGVLKGARNLPIIALVQLNFYQVNSYFTVRREHGANRLTSGEEFTPYIDTKIKAKAVKAGSHEVVLYDHVEGCFHVKTRHSVGSSNRKLHTSC</sequence>
<accession>A0A438IKU8</accession>
<dbReference type="PANTHER" id="PTHR31973">
    <property type="entry name" value="POLYPROTEIN, PUTATIVE-RELATED"/>
    <property type="match status" value="1"/>
</dbReference>
<evidence type="ECO:0000259" key="1">
    <source>
        <dbReference type="Pfam" id="PF03108"/>
    </source>
</evidence>
<dbReference type="AlphaFoldDB" id="A0A438IKU8"/>
<dbReference type="PANTHER" id="PTHR31973:SF195">
    <property type="entry name" value="MUDR FAMILY TRANSPOSASE"/>
    <property type="match status" value="1"/>
</dbReference>
<evidence type="ECO:0000313" key="2">
    <source>
        <dbReference type="EMBL" id="RVW97352.1"/>
    </source>
</evidence>
<dbReference type="InterPro" id="IPR004332">
    <property type="entry name" value="Transposase_MuDR"/>
</dbReference>
<gene>
    <name evidence="2" type="ORF">CK203_026297</name>
</gene>
<organism evidence="2 3">
    <name type="scientific">Vitis vinifera</name>
    <name type="common">Grape</name>
    <dbReference type="NCBI Taxonomy" id="29760"/>
    <lineage>
        <taxon>Eukaryota</taxon>
        <taxon>Viridiplantae</taxon>
        <taxon>Streptophyta</taxon>
        <taxon>Embryophyta</taxon>
        <taxon>Tracheophyta</taxon>
        <taxon>Spermatophyta</taxon>
        <taxon>Magnoliopsida</taxon>
        <taxon>eudicotyledons</taxon>
        <taxon>Gunneridae</taxon>
        <taxon>Pentapetalae</taxon>
        <taxon>rosids</taxon>
        <taxon>Vitales</taxon>
        <taxon>Vitaceae</taxon>
        <taxon>Viteae</taxon>
        <taxon>Vitis</taxon>
    </lineage>
</organism>
<reference evidence="2 3" key="1">
    <citation type="journal article" date="2018" name="PLoS Genet.">
        <title>Population sequencing reveals clonal diversity and ancestral inbreeding in the grapevine cultivar Chardonnay.</title>
        <authorList>
            <person name="Roach M.J."/>
            <person name="Johnson D.L."/>
            <person name="Bohlmann J."/>
            <person name="van Vuuren H.J."/>
            <person name="Jones S.J."/>
            <person name="Pretorius I.S."/>
            <person name="Schmidt S.A."/>
            <person name="Borneman A.R."/>
        </authorList>
    </citation>
    <scope>NUCLEOTIDE SEQUENCE [LARGE SCALE GENOMIC DNA]</scope>
    <source>
        <strain evidence="3">cv. Chardonnay</strain>
        <tissue evidence="2">Leaf</tissue>
    </source>
</reference>
<name>A0A438IKU8_VITVI</name>
<proteinExistence type="predicted"/>
<dbReference type="Pfam" id="PF03108">
    <property type="entry name" value="DBD_Tnp_Mut"/>
    <property type="match status" value="1"/>
</dbReference>
<comment type="caution">
    <text evidence="2">The sequence shown here is derived from an EMBL/GenBank/DDBJ whole genome shotgun (WGS) entry which is preliminary data.</text>
</comment>